<gene>
    <name evidence="2" type="ORF">RDB_LOCUS153696</name>
    <name evidence="1" type="ORF">RDB_LOCUS57718</name>
</gene>
<dbReference type="Proteomes" id="UP000663827">
    <property type="component" value="Unassembled WGS sequence"/>
</dbReference>
<proteinExistence type="predicted"/>
<dbReference type="EMBL" id="CAJNJQ010004545">
    <property type="protein sequence ID" value="CAE7211985.1"/>
    <property type="molecule type" value="Genomic_DNA"/>
</dbReference>
<dbReference type="Proteomes" id="UP000663850">
    <property type="component" value="Unassembled WGS sequence"/>
</dbReference>
<protein>
    <submittedName>
        <fullName evidence="1">Uncharacterized protein</fullName>
    </submittedName>
</protein>
<accession>A0A8H3BZ56</accession>
<evidence type="ECO:0000313" key="3">
    <source>
        <dbReference type="Proteomes" id="UP000663850"/>
    </source>
</evidence>
<reference evidence="1" key="1">
    <citation type="submission" date="2021-01" db="EMBL/GenBank/DDBJ databases">
        <authorList>
            <person name="Kaushik A."/>
        </authorList>
    </citation>
    <scope>NUCLEOTIDE SEQUENCE</scope>
    <source>
        <strain evidence="2">AG5</strain>
        <strain evidence="1">Type strain: AG8-Rh-89/</strain>
    </source>
</reference>
<comment type="caution">
    <text evidence="1">The sequence shown here is derived from an EMBL/GenBank/DDBJ whole genome shotgun (WGS) entry which is preliminary data.</text>
</comment>
<dbReference type="EMBL" id="CAJMWZ010003029">
    <property type="protein sequence ID" value="CAE6467469.1"/>
    <property type="molecule type" value="Genomic_DNA"/>
</dbReference>
<evidence type="ECO:0000313" key="1">
    <source>
        <dbReference type="EMBL" id="CAE6467469.1"/>
    </source>
</evidence>
<name>A0A8H3BZ56_9AGAM</name>
<dbReference type="AlphaFoldDB" id="A0A8H3BZ56"/>
<evidence type="ECO:0000313" key="2">
    <source>
        <dbReference type="EMBL" id="CAE7211985.1"/>
    </source>
</evidence>
<organism evidence="1 3">
    <name type="scientific">Rhizoctonia solani</name>
    <dbReference type="NCBI Taxonomy" id="456999"/>
    <lineage>
        <taxon>Eukaryota</taxon>
        <taxon>Fungi</taxon>
        <taxon>Dikarya</taxon>
        <taxon>Basidiomycota</taxon>
        <taxon>Agaricomycotina</taxon>
        <taxon>Agaricomycetes</taxon>
        <taxon>Cantharellales</taxon>
        <taxon>Ceratobasidiaceae</taxon>
        <taxon>Rhizoctonia</taxon>
    </lineage>
</organism>
<sequence>MNSKGIEVPDPDPTRHAYIIVTPDPNHSLGAVLKHKSEDYTIYRFEVKIGDSRDALDRIKAYRKKNISQRIAIIKLKEKGKNGKEVLGKYLETNYFKEHEACGRMGGTSEWRRVYGDEGLSSTIEEALNRFIPIDESRIIDESKLQKITGLSWKELDETLKSVSNDTTGPTKKTKPTAPKYPMISISVTPNILQDESNNEFTVGGYSETGSPDTFIYVVTLKDHITRHNTVDGLVDDMSRSTAPNLGSNGYEVSERELERLGDACAGSSKRARLKELVFEGEEFLKRELKKYGLEANTDPDPNEPFIQIRGSTKNKGSEEGIQFLRTFILDFPKYHSVLCEAAYKRWASKLALK</sequence>